<dbReference type="FunFam" id="1.10.3450.40:FF:000002">
    <property type="entry name" value="Signal recognition particle subunit SRP68"/>
    <property type="match status" value="1"/>
</dbReference>
<dbReference type="GO" id="GO:0030942">
    <property type="term" value="F:endoplasmic reticulum signal peptide binding"/>
    <property type="evidence" value="ECO:0007669"/>
    <property type="project" value="InterPro"/>
</dbReference>
<name>A0A3D8T6B1_9EURO</name>
<dbReference type="GO" id="GO:0005047">
    <property type="term" value="F:signal recognition particle binding"/>
    <property type="evidence" value="ECO:0007669"/>
    <property type="project" value="InterPro"/>
</dbReference>
<dbReference type="GO" id="GO:0008312">
    <property type="term" value="F:7S RNA binding"/>
    <property type="evidence" value="ECO:0007669"/>
    <property type="project" value="InterPro"/>
</dbReference>
<evidence type="ECO:0000313" key="13">
    <source>
        <dbReference type="Proteomes" id="UP000256690"/>
    </source>
</evidence>
<evidence type="ECO:0000256" key="2">
    <source>
        <dbReference type="ARBA" id="ARBA00004604"/>
    </source>
</evidence>
<organism evidence="12 13">
    <name type="scientific">Aspergillus mulundensis</name>
    <dbReference type="NCBI Taxonomy" id="1810919"/>
    <lineage>
        <taxon>Eukaryota</taxon>
        <taxon>Fungi</taxon>
        <taxon>Dikarya</taxon>
        <taxon>Ascomycota</taxon>
        <taxon>Pezizomycotina</taxon>
        <taxon>Eurotiomycetes</taxon>
        <taxon>Eurotiomycetidae</taxon>
        <taxon>Eurotiales</taxon>
        <taxon>Aspergillaceae</taxon>
        <taxon>Aspergillus</taxon>
        <taxon>Aspergillus subgen. Nidulantes</taxon>
    </lineage>
</organism>
<dbReference type="GO" id="GO:0005786">
    <property type="term" value="C:signal recognition particle, endoplasmic reticulum targeting"/>
    <property type="evidence" value="ECO:0007669"/>
    <property type="project" value="UniProtKB-KW"/>
</dbReference>
<dbReference type="Proteomes" id="UP000256690">
    <property type="component" value="Unassembled WGS sequence"/>
</dbReference>
<dbReference type="AlphaFoldDB" id="A0A3D8T6B1"/>
<evidence type="ECO:0000313" key="12">
    <source>
        <dbReference type="EMBL" id="RDW93548.1"/>
    </source>
</evidence>
<feature type="region of interest" description="Disordered" evidence="11">
    <location>
        <begin position="593"/>
        <end position="620"/>
    </location>
</feature>
<gene>
    <name evidence="12" type="ORF">DSM5745_00870</name>
</gene>
<feature type="compositionally biased region" description="Low complexity" evidence="11">
    <location>
        <begin position="593"/>
        <end position="607"/>
    </location>
</feature>
<keyword evidence="4 10" id="KW-0963">Cytoplasm</keyword>
<comment type="caution">
    <text evidence="12">The sequence shown here is derived from an EMBL/GenBank/DDBJ whole genome shotgun (WGS) entry which is preliminary data.</text>
</comment>
<evidence type="ECO:0000256" key="3">
    <source>
        <dbReference type="ARBA" id="ARBA00009352"/>
    </source>
</evidence>
<dbReference type="CDD" id="cd15481">
    <property type="entry name" value="SRP68-RBD"/>
    <property type="match status" value="1"/>
</dbReference>
<protein>
    <recommendedName>
        <fullName evidence="9 10">Signal recognition particle subunit SRP68</fullName>
        <shortName evidence="10">SRP68</shortName>
    </recommendedName>
</protein>
<proteinExistence type="inferred from homology"/>
<dbReference type="InterPro" id="IPR038253">
    <property type="entry name" value="SRP68_N_sf"/>
</dbReference>
<evidence type="ECO:0000256" key="9">
    <source>
        <dbReference type="ARBA" id="ARBA00029498"/>
    </source>
</evidence>
<dbReference type="Pfam" id="PF16969">
    <property type="entry name" value="SRP68"/>
    <property type="match status" value="1"/>
</dbReference>
<accession>A0A3D8T6B1</accession>
<evidence type="ECO:0000256" key="6">
    <source>
        <dbReference type="ARBA" id="ARBA00023135"/>
    </source>
</evidence>
<dbReference type="Gene3D" id="1.10.3450.40">
    <property type="entry name" value="Signal recognition particle, SRP68 subunit, RNA-binding domain"/>
    <property type="match status" value="1"/>
</dbReference>
<dbReference type="OrthoDB" id="10255118at2759"/>
<evidence type="ECO:0000256" key="10">
    <source>
        <dbReference type="PIRNR" id="PIRNR038995"/>
    </source>
</evidence>
<sequence>MEITEYIFARREEVLIAGDYNAYRAHTTRRLHNIRKKLGQTTPKGRKYTTKPPISAEDVSQNVANVHLLLLSAERAWAQAMHMKSTHSADPSAKGISGASRRHIISRLSKAAGYANQLVGLLEDKSGSGATDTDILEARAYLSSLLGASYLEKRNWEQCVRSYSVSRVIYSALGQAAKKDAFRDLLSGNIDPSLRYAAYQMKLPRTKPIPSLAIEYFPVDSGIRSEVEKADPNCLKEDAAGTRRTADGQVHELPETVTWRSRTVTLEDAVISQALAAASAEESRLAAWLNAEGSSASSKDKAAAYDSVIIASQDAVDATKTAIDDLANEGVDPGDKRMQSLQITRTAVNYALVGWRTGRNRVLCGEKDGIAFEPGRMHSSKNKKTTAEQDAPSGKKLTWLRERVVLCDSTLQSIEFILELPGVAADSDFVRELEVKRNYFRALRSLAIGRSHALLGKSQNALALFSQALSLVSETAASIQSTTTTAMDIDGPPRLDISPAQVSSLEHELRALVTKYQGLVTLESISAQEQSSNKSTIQRPLVERLHEYAGDSLDLDNLVPFPPEISPIPVKPLFLDVAWNYIGYPREGKAAVSSAQAQAQGEPAAQENKGGKRGWFGFGR</sequence>
<keyword evidence="6 10" id="KW-0733">Signal recognition particle</keyword>
<dbReference type="EMBL" id="PVWQ01000001">
    <property type="protein sequence ID" value="RDW93548.1"/>
    <property type="molecule type" value="Genomic_DNA"/>
</dbReference>
<comment type="function">
    <text evidence="10">Component of the signal recognition particle (SRP) complex, a ribonucleoprotein complex that mediates the cotranslational targeting of secretory and membrane proteins to the endoplasmic reticulum (ER). The SRP complex interacts with the signal sequence in nascent secretory and membrane proteins and directs them to the membrane of the ER.</text>
</comment>
<dbReference type="PIRSF" id="PIRSF038995">
    <property type="entry name" value="SRP68"/>
    <property type="match status" value="1"/>
</dbReference>
<evidence type="ECO:0000256" key="1">
    <source>
        <dbReference type="ARBA" id="ARBA00004496"/>
    </source>
</evidence>
<dbReference type="InterPro" id="IPR026258">
    <property type="entry name" value="SRP68"/>
</dbReference>
<evidence type="ECO:0000256" key="11">
    <source>
        <dbReference type="SAM" id="MobiDB-lite"/>
    </source>
</evidence>
<dbReference type="GeneID" id="38111240"/>
<evidence type="ECO:0000256" key="4">
    <source>
        <dbReference type="ARBA" id="ARBA00022490"/>
    </source>
</evidence>
<evidence type="ECO:0000256" key="8">
    <source>
        <dbReference type="ARBA" id="ARBA00023274"/>
    </source>
</evidence>
<comment type="subcellular location">
    <subcellularLocation>
        <location evidence="1 10">Cytoplasm</location>
    </subcellularLocation>
    <subcellularLocation>
        <location evidence="2">Nucleus</location>
        <location evidence="2">Nucleolus</location>
    </subcellularLocation>
</comment>
<dbReference type="PANTHER" id="PTHR12860">
    <property type="entry name" value="SIGNAL RECOGNITION PARTICLE 68 KDA PROTEIN"/>
    <property type="match status" value="1"/>
</dbReference>
<reference evidence="12 13" key="1">
    <citation type="journal article" date="2018" name="IMA Fungus">
        <title>IMA Genome-F 9: Draft genome sequence of Annulohypoxylon stygium, Aspergillus mulundensis, Berkeleyomyces basicola (syn. Thielaviopsis basicola), Ceratocystis smalleyi, two Cercospora beticola strains, Coleophoma cylindrospora, Fusarium fracticaudum, Phialophora cf. hyalina, and Morchella septimelata.</title>
        <authorList>
            <person name="Wingfield B.D."/>
            <person name="Bills G.F."/>
            <person name="Dong Y."/>
            <person name="Huang W."/>
            <person name="Nel W.J."/>
            <person name="Swalarsk-Parry B.S."/>
            <person name="Vaghefi N."/>
            <person name="Wilken P.M."/>
            <person name="An Z."/>
            <person name="de Beer Z.W."/>
            <person name="De Vos L."/>
            <person name="Chen L."/>
            <person name="Duong T.A."/>
            <person name="Gao Y."/>
            <person name="Hammerbacher A."/>
            <person name="Kikkert J.R."/>
            <person name="Li Y."/>
            <person name="Li H."/>
            <person name="Li K."/>
            <person name="Li Q."/>
            <person name="Liu X."/>
            <person name="Ma X."/>
            <person name="Naidoo K."/>
            <person name="Pethybridge S.J."/>
            <person name="Sun J."/>
            <person name="Steenkamp E.T."/>
            <person name="van der Nest M.A."/>
            <person name="van Wyk S."/>
            <person name="Wingfield M.J."/>
            <person name="Xiong C."/>
            <person name="Yue Q."/>
            <person name="Zhang X."/>
        </authorList>
    </citation>
    <scope>NUCLEOTIDE SEQUENCE [LARGE SCALE GENOMIC DNA]</scope>
    <source>
        <strain evidence="12 13">DSM 5745</strain>
    </source>
</reference>
<evidence type="ECO:0000256" key="7">
    <source>
        <dbReference type="ARBA" id="ARBA00023242"/>
    </source>
</evidence>
<dbReference type="GO" id="GO:0005730">
    <property type="term" value="C:nucleolus"/>
    <property type="evidence" value="ECO:0007669"/>
    <property type="project" value="UniProtKB-SubCell"/>
</dbReference>
<keyword evidence="8 10" id="KW-0687">Ribonucleoprotein</keyword>
<comment type="similarity">
    <text evidence="3 10">Belongs to the SRP68 family.</text>
</comment>
<dbReference type="InterPro" id="IPR034652">
    <property type="entry name" value="SRP68-RBD"/>
</dbReference>
<dbReference type="PANTHER" id="PTHR12860:SF0">
    <property type="entry name" value="SIGNAL RECOGNITION PARTICLE SUBUNIT SRP68"/>
    <property type="match status" value="1"/>
</dbReference>
<keyword evidence="13" id="KW-1185">Reference proteome</keyword>
<keyword evidence="7" id="KW-0539">Nucleus</keyword>
<dbReference type="RefSeq" id="XP_026608731.1">
    <property type="nucleotide sequence ID" value="XM_026742886.1"/>
</dbReference>
<dbReference type="GO" id="GO:0006614">
    <property type="term" value="P:SRP-dependent cotranslational protein targeting to membrane"/>
    <property type="evidence" value="ECO:0007669"/>
    <property type="project" value="InterPro"/>
</dbReference>
<keyword evidence="5 10" id="KW-0694">RNA-binding</keyword>
<evidence type="ECO:0000256" key="5">
    <source>
        <dbReference type="ARBA" id="ARBA00022884"/>
    </source>
</evidence>
<dbReference type="STRING" id="1810919.A0A3D8T6B1"/>